<gene>
    <name evidence="1" type="ORF">SOIL9_32270</name>
</gene>
<organism evidence="1 2">
    <name type="scientific">Gemmata massiliana</name>
    <dbReference type="NCBI Taxonomy" id="1210884"/>
    <lineage>
        <taxon>Bacteria</taxon>
        <taxon>Pseudomonadati</taxon>
        <taxon>Planctomycetota</taxon>
        <taxon>Planctomycetia</taxon>
        <taxon>Gemmatales</taxon>
        <taxon>Gemmataceae</taxon>
        <taxon>Gemmata</taxon>
    </lineage>
</organism>
<accession>A0A6P2D0X6</accession>
<name>A0A6P2D0X6_9BACT</name>
<evidence type="ECO:0000313" key="2">
    <source>
        <dbReference type="Proteomes" id="UP000464178"/>
    </source>
</evidence>
<dbReference type="RefSeq" id="WP_162669020.1">
    <property type="nucleotide sequence ID" value="NZ_LR593886.1"/>
</dbReference>
<dbReference type="EMBL" id="LR593886">
    <property type="protein sequence ID" value="VTR94487.1"/>
    <property type="molecule type" value="Genomic_DNA"/>
</dbReference>
<sequence length="121" mass="14126">MFSPLVTLWEVWAHVLAYNLIRTVMAQAARHEIPPRSISFTGTMQTLEAFEPLLAWGSARDVVARRGLYHLALDAIATHRVGDRPDRFEPRLKKRRKDYCDWFTKPRAEVKRRMAKGIHKK</sequence>
<proteinExistence type="predicted"/>
<dbReference type="Proteomes" id="UP000464178">
    <property type="component" value="Chromosome"/>
</dbReference>
<dbReference type="KEGG" id="gms:SOIL9_32270"/>
<protein>
    <submittedName>
        <fullName evidence="1">Transposase, IS4 family protein</fullName>
    </submittedName>
</protein>
<keyword evidence="2" id="KW-1185">Reference proteome</keyword>
<dbReference type="AlphaFoldDB" id="A0A6P2D0X6"/>
<reference evidence="1 2" key="1">
    <citation type="submission" date="2019-05" db="EMBL/GenBank/DDBJ databases">
        <authorList>
            <consortium name="Science for Life Laboratories"/>
        </authorList>
    </citation>
    <scope>NUCLEOTIDE SEQUENCE [LARGE SCALE GENOMIC DNA]</scope>
    <source>
        <strain evidence="1">Soil9</strain>
    </source>
</reference>
<evidence type="ECO:0000313" key="1">
    <source>
        <dbReference type="EMBL" id="VTR94487.1"/>
    </source>
</evidence>